<keyword evidence="5 8" id="KW-0808">Transferase</keyword>
<comment type="catalytic activity">
    <reaction evidence="8">
        <text>L-glutamate + acetyl-CoA = N-acetyl-L-glutamate + CoA + H(+)</text>
        <dbReference type="Rhea" id="RHEA:24292"/>
        <dbReference type="ChEBI" id="CHEBI:15378"/>
        <dbReference type="ChEBI" id="CHEBI:29985"/>
        <dbReference type="ChEBI" id="CHEBI:44337"/>
        <dbReference type="ChEBI" id="CHEBI:57287"/>
        <dbReference type="ChEBI" id="CHEBI:57288"/>
        <dbReference type="EC" id="2.3.1.1"/>
    </reaction>
</comment>
<feature type="binding site" evidence="8">
    <location>
        <position position="296"/>
    </location>
    <ligand>
        <name>substrate</name>
    </ligand>
</feature>
<dbReference type="Proteomes" id="UP000252770">
    <property type="component" value="Unassembled WGS sequence"/>
</dbReference>
<organism evidence="10 11">
    <name type="scientific">Desertihabitans brevis</name>
    <dbReference type="NCBI Taxonomy" id="2268447"/>
    <lineage>
        <taxon>Bacteria</taxon>
        <taxon>Bacillati</taxon>
        <taxon>Actinomycetota</taxon>
        <taxon>Actinomycetes</taxon>
        <taxon>Propionibacteriales</taxon>
        <taxon>Propionibacteriaceae</taxon>
        <taxon>Desertihabitans</taxon>
    </lineage>
</organism>
<feature type="binding site" evidence="8">
    <location>
        <position position="216"/>
    </location>
    <ligand>
        <name>substrate</name>
    </ligand>
</feature>
<comment type="pathway">
    <text evidence="8">Amino-acid biosynthesis; L-arginine biosynthesis; L-ornithine and N-acetyl-L-glutamate from L-glutamate and N(2)-acetyl-L-ornithine (cyclic): step 1/1.</text>
</comment>
<dbReference type="PANTHER" id="PTHR23100:SF0">
    <property type="entry name" value="ARGININE BIOSYNTHESIS BIFUNCTIONAL PROTEIN ARGJ, MITOCHONDRIAL"/>
    <property type="match status" value="1"/>
</dbReference>
<evidence type="ECO:0000256" key="8">
    <source>
        <dbReference type="HAMAP-Rule" id="MF_01106"/>
    </source>
</evidence>
<feature type="site" description="Involved in the stabilization of negative charge on the oxyanion by the formation of the oxyanion hole" evidence="8">
    <location>
        <position position="142"/>
    </location>
</feature>
<keyword evidence="8" id="KW-0511">Multifunctional enzyme</keyword>
<evidence type="ECO:0000256" key="1">
    <source>
        <dbReference type="ARBA" id="ARBA00004496"/>
    </source>
</evidence>
<evidence type="ECO:0000256" key="9">
    <source>
        <dbReference type="SAM" id="MobiDB-lite"/>
    </source>
</evidence>
<sequence>MTPVSGSEHQQTPVSGSEHQQTPASGSAQVPGRTGVTAATGFAAAGVTAGLKPSGNPDLAVVANLGPEQHAAAVFTTNRVEAAPVTWSRGVVADGVVSAVVLNSGGANACTGPRGLTDATTMAASTADALGVEAGDVVVCSTGLIGTYLPMERVTAGIAACVPALSTDGGAAAARAIMTTDTRPKEASRVVEGPSGSWTVGGMAKGAGMLAPGLATMLVVLTTDARATPDVLRGALAEACRLTFDRADSDGCMSTNDTVLLMASGASGVEVDAAELVPGLTAVCAELAAGLIDDAEGAAHTIAVTVRSAASEDEAVEVARAVARSNLFKCAVFGRDPNWGRVLAAVGTTTAAFEPSALDVAFNGVQVCRSGAIGEDRSLVDLSGRDVVVEINLHAGPAQATVWTNDLTHDYVTENSEYST</sequence>
<evidence type="ECO:0000256" key="6">
    <source>
        <dbReference type="ARBA" id="ARBA00022813"/>
    </source>
</evidence>
<keyword evidence="11" id="KW-1185">Reference proteome</keyword>
<dbReference type="SUPFAM" id="SSF56266">
    <property type="entry name" value="DmpA/ArgJ-like"/>
    <property type="match status" value="1"/>
</dbReference>
<proteinExistence type="inferred from homology"/>
<dbReference type="GO" id="GO:0004042">
    <property type="term" value="F:L-glutamate N-acetyltransferase activity"/>
    <property type="evidence" value="ECO:0007669"/>
    <property type="project" value="UniProtKB-UniRule"/>
</dbReference>
<comment type="subcellular location">
    <subcellularLocation>
        <location evidence="1 8">Cytoplasm</location>
    </subcellularLocation>
</comment>
<feature type="binding site" evidence="8">
    <location>
        <position position="415"/>
    </location>
    <ligand>
        <name>substrate</name>
    </ligand>
</feature>
<reference evidence="10 11" key="1">
    <citation type="submission" date="2018-07" db="EMBL/GenBank/DDBJ databases">
        <title>Desertimonas flava gen. nov. sp. nov.</title>
        <authorList>
            <person name="Liu S."/>
        </authorList>
    </citation>
    <scope>NUCLEOTIDE SEQUENCE [LARGE SCALE GENOMIC DNA]</scope>
    <source>
        <strain evidence="10 11">16Sb5-5</strain>
    </source>
</reference>
<accession>A0A367YQY3</accession>
<keyword evidence="4 8" id="KW-0963">Cytoplasm</keyword>
<evidence type="ECO:0000256" key="2">
    <source>
        <dbReference type="ARBA" id="ARBA00006774"/>
    </source>
</evidence>
<feature type="binding site" evidence="8">
    <location>
        <position position="420"/>
    </location>
    <ligand>
        <name>substrate</name>
    </ligand>
</feature>
<feature type="binding site" evidence="8">
    <location>
        <position position="179"/>
    </location>
    <ligand>
        <name>substrate</name>
    </ligand>
</feature>
<dbReference type="NCBIfam" id="NF003802">
    <property type="entry name" value="PRK05388.1"/>
    <property type="match status" value="1"/>
</dbReference>
<keyword evidence="6 8" id="KW-0068">Autocatalytic cleavage</keyword>
<evidence type="ECO:0000256" key="7">
    <source>
        <dbReference type="ARBA" id="ARBA00023315"/>
    </source>
</evidence>
<evidence type="ECO:0000313" key="11">
    <source>
        <dbReference type="Proteomes" id="UP000252770"/>
    </source>
</evidence>
<dbReference type="EMBL" id="QOUI01000013">
    <property type="protein sequence ID" value="RCK68238.1"/>
    <property type="molecule type" value="Genomic_DNA"/>
</dbReference>
<dbReference type="CDD" id="cd02152">
    <property type="entry name" value="OAT"/>
    <property type="match status" value="1"/>
</dbReference>
<dbReference type="EC" id="2.3.1.1" evidence="8"/>
<feature type="binding site" evidence="8">
    <location>
        <position position="205"/>
    </location>
    <ligand>
        <name>substrate</name>
    </ligand>
</feature>
<comment type="function">
    <text evidence="8">Catalyzes two activities which are involved in the cyclic version of arginine biosynthesis: the synthesis of N-acetylglutamate from glutamate and acetyl-CoA as the acetyl donor, and of ornithine by transacetylation between N(2)-acetylornithine and glutamate.</text>
</comment>
<dbReference type="Gene3D" id="3.10.20.340">
    <property type="entry name" value="ArgJ beta chain, C-terminal domain"/>
    <property type="match status" value="1"/>
</dbReference>
<dbReference type="Gene3D" id="3.60.70.12">
    <property type="entry name" value="L-amino peptidase D-ALA esterase/amidase"/>
    <property type="match status" value="1"/>
</dbReference>
<gene>
    <name evidence="8" type="primary">argJ</name>
    <name evidence="10" type="ORF">DT076_17735</name>
</gene>
<dbReference type="GO" id="GO:0006592">
    <property type="term" value="P:ornithine biosynthetic process"/>
    <property type="evidence" value="ECO:0007669"/>
    <property type="project" value="TreeGrafter"/>
</dbReference>
<dbReference type="GO" id="GO:0005737">
    <property type="term" value="C:cytoplasm"/>
    <property type="evidence" value="ECO:0007669"/>
    <property type="project" value="UniProtKB-SubCell"/>
</dbReference>
<feature type="compositionally biased region" description="Polar residues" evidence="9">
    <location>
        <begin position="1"/>
        <end position="28"/>
    </location>
</feature>
<dbReference type="FunFam" id="3.10.20.340:FF:000003">
    <property type="entry name" value="Arginine biosynthesis bifunctional protein ArgJ"/>
    <property type="match status" value="1"/>
</dbReference>
<dbReference type="EC" id="2.3.1.35" evidence="8"/>
<feature type="chain" id="PRO_5023438598" description="Arginine biosynthesis bifunctional protein ArgJ beta chain" evidence="8">
    <location>
        <begin position="216"/>
        <end position="420"/>
    </location>
</feature>
<dbReference type="GO" id="GO:0004358">
    <property type="term" value="F:L-glutamate N-acetyltransferase activity, acting on acetyl-L-ornithine as donor"/>
    <property type="evidence" value="ECO:0007669"/>
    <property type="project" value="UniProtKB-UniRule"/>
</dbReference>
<comment type="subunit">
    <text evidence="3 8">Heterotetramer of two alpha and two beta chains.</text>
</comment>
<comment type="pathway">
    <text evidence="8">Amino-acid biosynthesis; L-arginine biosynthesis; N(2)-acetyl-L-ornithine from L-glutamate: step 1/4.</text>
</comment>
<dbReference type="InterPro" id="IPR002813">
    <property type="entry name" value="Arg_biosynth_ArgJ"/>
</dbReference>
<keyword evidence="7 8" id="KW-0012">Acyltransferase</keyword>
<dbReference type="UniPathway" id="UPA00068">
    <property type="reaction ID" value="UER00106"/>
</dbReference>
<dbReference type="PANTHER" id="PTHR23100">
    <property type="entry name" value="ARGININE BIOSYNTHESIS BIFUNCTIONAL PROTEIN ARGJ"/>
    <property type="match status" value="1"/>
</dbReference>
<comment type="similarity">
    <text evidence="2 8">Belongs to the ArgJ family.</text>
</comment>
<comment type="caution">
    <text evidence="10">The sequence shown here is derived from an EMBL/GenBank/DDBJ whole genome shotgun (WGS) entry which is preliminary data.</text>
</comment>
<dbReference type="InterPro" id="IPR042195">
    <property type="entry name" value="ArgJ_beta_C"/>
</dbReference>
<evidence type="ECO:0000256" key="3">
    <source>
        <dbReference type="ARBA" id="ARBA00011475"/>
    </source>
</evidence>
<dbReference type="Pfam" id="PF01960">
    <property type="entry name" value="ArgJ"/>
    <property type="match status" value="1"/>
</dbReference>
<protein>
    <recommendedName>
        <fullName evidence="8">Arginine biosynthesis bifunctional protein ArgJ</fullName>
    </recommendedName>
    <domain>
        <recommendedName>
            <fullName evidence="8">Glutamate N-acetyltransferase</fullName>
            <ecNumber evidence="8">2.3.1.35</ecNumber>
        </recommendedName>
        <alternativeName>
            <fullName evidence="8">Ornithine acetyltransferase</fullName>
            <shortName evidence="8">OATase</shortName>
        </alternativeName>
        <alternativeName>
            <fullName evidence="8">Ornithine transacetylase</fullName>
        </alternativeName>
    </domain>
    <domain>
        <recommendedName>
            <fullName evidence="8">Amino-acid acetyltransferase</fullName>
            <ecNumber evidence="8">2.3.1.1</ecNumber>
        </recommendedName>
        <alternativeName>
            <fullName evidence="8">N-acetylglutamate synthase</fullName>
            <shortName evidence="8">AGSase</shortName>
        </alternativeName>
    </domain>
    <component>
        <recommendedName>
            <fullName evidence="8">Arginine biosynthesis bifunctional protein ArgJ alpha chain</fullName>
        </recommendedName>
    </component>
    <component>
        <recommendedName>
            <fullName evidence="8">Arginine biosynthesis bifunctional protein ArgJ beta chain</fullName>
        </recommendedName>
    </component>
</protein>
<keyword evidence="8" id="KW-0055">Arginine biosynthesis</keyword>
<dbReference type="InterPro" id="IPR016117">
    <property type="entry name" value="ArgJ-like_dom_sf"/>
</dbReference>
<feature type="region of interest" description="Disordered" evidence="9">
    <location>
        <begin position="1"/>
        <end position="33"/>
    </location>
</feature>
<dbReference type="NCBIfam" id="TIGR00120">
    <property type="entry name" value="ArgJ"/>
    <property type="match status" value="1"/>
</dbReference>
<evidence type="ECO:0000256" key="5">
    <source>
        <dbReference type="ARBA" id="ARBA00022679"/>
    </source>
</evidence>
<dbReference type="AlphaFoldDB" id="A0A367YQY3"/>
<name>A0A367YQY3_9ACTN</name>
<evidence type="ECO:0000256" key="4">
    <source>
        <dbReference type="ARBA" id="ARBA00022490"/>
    </source>
</evidence>
<comment type="catalytic activity">
    <reaction evidence="8">
        <text>N(2)-acetyl-L-ornithine + L-glutamate = N-acetyl-L-glutamate + L-ornithine</text>
        <dbReference type="Rhea" id="RHEA:15349"/>
        <dbReference type="ChEBI" id="CHEBI:29985"/>
        <dbReference type="ChEBI" id="CHEBI:44337"/>
        <dbReference type="ChEBI" id="CHEBI:46911"/>
        <dbReference type="ChEBI" id="CHEBI:57805"/>
        <dbReference type="EC" id="2.3.1.35"/>
    </reaction>
</comment>
<feature type="site" description="Cleavage; by autolysis" evidence="8">
    <location>
        <begin position="215"/>
        <end position="216"/>
    </location>
</feature>
<feature type="active site" description="Nucleophile" evidence="8">
    <location>
        <position position="216"/>
    </location>
</feature>
<keyword evidence="8" id="KW-0028">Amino-acid biosynthesis</keyword>
<dbReference type="GO" id="GO:0006526">
    <property type="term" value="P:L-arginine biosynthetic process"/>
    <property type="evidence" value="ECO:0007669"/>
    <property type="project" value="UniProtKB-UniRule"/>
</dbReference>
<feature type="site" description="Involved in the stabilization of negative charge on the oxyanion by the formation of the oxyanion hole" evidence="8">
    <location>
        <position position="143"/>
    </location>
</feature>
<dbReference type="HAMAP" id="MF_01106">
    <property type="entry name" value="ArgJ"/>
    <property type="match status" value="1"/>
</dbReference>
<evidence type="ECO:0000313" key="10">
    <source>
        <dbReference type="EMBL" id="RCK68238.1"/>
    </source>
</evidence>
<feature type="chain" id="PRO_5023438599" description="Arginine biosynthesis bifunctional protein ArgJ alpha chain" evidence="8">
    <location>
        <begin position="1"/>
        <end position="215"/>
    </location>
</feature>